<dbReference type="Pfam" id="PF00892">
    <property type="entry name" value="EamA"/>
    <property type="match status" value="1"/>
</dbReference>
<accession>A0ABV4UHT7</accession>
<keyword evidence="10" id="KW-1185">Reference proteome</keyword>
<proteinExistence type="inferred from homology"/>
<dbReference type="SUPFAM" id="SSF103481">
    <property type="entry name" value="Multidrug resistance efflux transporter EmrE"/>
    <property type="match status" value="2"/>
</dbReference>
<feature type="domain" description="EamA" evidence="8">
    <location>
        <begin position="147"/>
        <end position="277"/>
    </location>
</feature>
<evidence type="ECO:0000256" key="1">
    <source>
        <dbReference type="ARBA" id="ARBA00004651"/>
    </source>
</evidence>
<feature type="transmembrane region" description="Helical" evidence="7">
    <location>
        <begin position="176"/>
        <end position="198"/>
    </location>
</feature>
<reference evidence="9 10" key="1">
    <citation type="submission" date="2024-09" db="EMBL/GenBank/DDBJ databases">
        <authorList>
            <person name="Salinas-Garcia M.A."/>
            <person name="Prieme A."/>
        </authorList>
    </citation>
    <scope>NUCLEOTIDE SEQUENCE [LARGE SCALE GENOMIC DNA]</scope>
    <source>
        <strain evidence="9 10">DSM 21081</strain>
    </source>
</reference>
<keyword evidence="3" id="KW-1003">Cell membrane</keyword>
<evidence type="ECO:0000313" key="9">
    <source>
        <dbReference type="EMBL" id="MFB0833000.1"/>
    </source>
</evidence>
<protein>
    <submittedName>
        <fullName evidence="9">DMT family transporter</fullName>
    </submittedName>
</protein>
<evidence type="ECO:0000256" key="6">
    <source>
        <dbReference type="ARBA" id="ARBA00023136"/>
    </source>
</evidence>
<keyword evidence="4 7" id="KW-0812">Transmembrane</keyword>
<feature type="transmembrane region" description="Helical" evidence="7">
    <location>
        <begin position="262"/>
        <end position="282"/>
    </location>
</feature>
<keyword evidence="5 7" id="KW-1133">Transmembrane helix</keyword>
<evidence type="ECO:0000256" key="5">
    <source>
        <dbReference type="ARBA" id="ARBA00022989"/>
    </source>
</evidence>
<keyword evidence="6 7" id="KW-0472">Membrane</keyword>
<dbReference type="RefSeq" id="WP_373970175.1">
    <property type="nucleotide sequence ID" value="NZ_JBHDLJ010000001.1"/>
</dbReference>
<dbReference type="Gene3D" id="1.10.3730.20">
    <property type="match status" value="1"/>
</dbReference>
<evidence type="ECO:0000259" key="8">
    <source>
        <dbReference type="Pfam" id="PF00892"/>
    </source>
</evidence>
<feature type="transmembrane region" description="Helical" evidence="7">
    <location>
        <begin position="204"/>
        <end position="224"/>
    </location>
</feature>
<comment type="subcellular location">
    <subcellularLocation>
        <location evidence="1">Cell membrane</location>
        <topology evidence="1">Multi-pass membrane protein</topology>
    </subcellularLocation>
</comment>
<evidence type="ECO:0000256" key="4">
    <source>
        <dbReference type="ARBA" id="ARBA00022692"/>
    </source>
</evidence>
<evidence type="ECO:0000256" key="7">
    <source>
        <dbReference type="SAM" id="Phobius"/>
    </source>
</evidence>
<comment type="similarity">
    <text evidence="2">Belongs to the EamA transporter family.</text>
</comment>
<sequence length="299" mass="29906">MEQNMPAARGRSAGVAALVGSALSNQLGAASGSLAFPAMGPLGVVAVRQLVAAVVLLPAVRPDLRAFSRGQWWPVLSLGLVFGAMNLSLYAAVERIGLGLAMTLEFLGPLAVAIVGVRTWAGKACALPAAAGVVAITQPGPSTDYVGIALGLTAAACWAAYIALNKTVGARIPGIQGTAAAAGVSAAIFLPAVLLVFATRRPDVPTILFAVGAGILATVVPYTVDLLALRRIPANLYGILASVNPVFAAVIGVVALHESLRASQWAGIALIVGANVVAVLLNHRGPASGAPRAAAAGPA</sequence>
<dbReference type="InterPro" id="IPR000620">
    <property type="entry name" value="EamA_dom"/>
</dbReference>
<evidence type="ECO:0000313" key="10">
    <source>
        <dbReference type="Proteomes" id="UP001575652"/>
    </source>
</evidence>
<dbReference type="InterPro" id="IPR037185">
    <property type="entry name" value="EmrE-like"/>
</dbReference>
<gene>
    <name evidence="9" type="ORF">ACETWP_00175</name>
</gene>
<feature type="transmembrane region" description="Helical" evidence="7">
    <location>
        <begin position="72"/>
        <end position="92"/>
    </location>
</feature>
<feature type="transmembrane region" description="Helical" evidence="7">
    <location>
        <begin position="146"/>
        <end position="164"/>
    </location>
</feature>
<feature type="transmembrane region" description="Helical" evidence="7">
    <location>
        <begin position="98"/>
        <end position="117"/>
    </location>
</feature>
<dbReference type="EMBL" id="JBHDLJ010000001">
    <property type="protein sequence ID" value="MFB0833000.1"/>
    <property type="molecule type" value="Genomic_DNA"/>
</dbReference>
<dbReference type="Proteomes" id="UP001575652">
    <property type="component" value="Unassembled WGS sequence"/>
</dbReference>
<dbReference type="PANTHER" id="PTHR42920">
    <property type="entry name" value="OS03G0707200 PROTEIN-RELATED"/>
    <property type="match status" value="1"/>
</dbReference>
<dbReference type="PANTHER" id="PTHR42920:SF5">
    <property type="entry name" value="EAMA DOMAIN-CONTAINING PROTEIN"/>
    <property type="match status" value="1"/>
</dbReference>
<feature type="transmembrane region" description="Helical" evidence="7">
    <location>
        <begin position="236"/>
        <end position="256"/>
    </location>
</feature>
<organism evidence="9 10">
    <name type="scientific">Arthrobacter halodurans</name>
    <dbReference type="NCBI Taxonomy" id="516699"/>
    <lineage>
        <taxon>Bacteria</taxon>
        <taxon>Bacillati</taxon>
        <taxon>Actinomycetota</taxon>
        <taxon>Actinomycetes</taxon>
        <taxon>Micrococcales</taxon>
        <taxon>Micrococcaceae</taxon>
        <taxon>Arthrobacter</taxon>
    </lineage>
</organism>
<comment type="caution">
    <text evidence="9">The sequence shown here is derived from an EMBL/GenBank/DDBJ whole genome shotgun (WGS) entry which is preliminary data.</text>
</comment>
<feature type="transmembrane region" description="Helical" evidence="7">
    <location>
        <begin position="39"/>
        <end position="60"/>
    </location>
</feature>
<evidence type="ECO:0000256" key="3">
    <source>
        <dbReference type="ARBA" id="ARBA00022475"/>
    </source>
</evidence>
<dbReference type="InterPro" id="IPR051258">
    <property type="entry name" value="Diverse_Substrate_Transporter"/>
</dbReference>
<name>A0ABV4UHT7_9MICC</name>
<evidence type="ECO:0000256" key="2">
    <source>
        <dbReference type="ARBA" id="ARBA00007362"/>
    </source>
</evidence>